<dbReference type="OrthoDB" id="4726108at2"/>
<dbReference type="PRINTS" id="PR00455">
    <property type="entry name" value="HTHTETR"/>
</dbReference>
<evidence type="ECO:0000259" key="5">
    <source>
        <dbReference type="PROSITE" id="PS50977"/>
    </source>
</evidence>
<accession>A0A4V3WTR4</accession>
<dbReference type="EMBL" id="SSSM01000001">
    <property type="protein sequence ID" value="THG32917.1"/>
    <property type="molecule type" value="Genomic_DNA"/>
</dbReference>
<dbReference type="Pfam" id="PF00440">
    <property type="entry name" value="TetR_N"/>
    <property type="match status" value="1"/>
</dbReference>
<dbReference type="SUPFAM" id="SSF46689">
    <property type="entry name" value="Homeodomain-like"/>
    <property type="match status" value="1"/>
</dbReference>
<organism evidence="6 7">
    <name type="scientific">Naasia lichenicola</name>
    <dbReference type="NCBI Taxonomy" id="2565933"/>
    <lineage>
        <taxon>Bacteria</taxon>
        <taxon>Bacillati</taxon>
        <taxon>Actinomycetota</taxon>
        <taxon>Actinomycetes</taxon>
        <taxon>Micrococcales</taxon>
        <taxon>Microbacteriaceae</taxon>
        <taxon>Naasia</taxon>
    </lineage>
</organism>
<evidence type="ECO:0000313" key="7">
    <source>
        <dbReference type="Proteomes" id="UP000309133"/>
    </source>
</evidence>
<dbReference type="InterPro" id="IPR009057">
    <property type="entry name" value="Homeodomain-like_sf"/>
</dbReference>
<sequence>MTNTRGAGTKAAIQAAAADLFAKSGYATTTVRDIASVAGVDPALVIRHFGSKESLFLETMQIETEHQPLLEEPLESLGERFIEYTLSTDEQVRGVYLALIRASDAGEIGSRLRAAHDAGFVTPLMARLTGDDVELRARLAAALVGGLLYSLWVVGDEALLAADHDHIVARYGSLLQQLITPPS</sequence>
<dbReference type="GO" id="GO:0000976">
    <property type="term" value="F:transcription cis-regulatory region binding"/>
    <property type="evidence" value="ECO:0007669"/>
    <property type="project" value="TreeGrafter"/>
</dbReference>
<dbReference type="SUPFAM" id="SSF48498">
    <property type="entry name" value="Tetracyclin repressor-like, C-terminal domain"/>
    <property type="match status" value="1"/>
</dbReference>
<keyword evidence="1" id="KW-0805">Transcription regulation</keyword>
<proteinExistence type="predicted"/>
<dbReference type="Pfam" id="PF17920">
    <property type="entry name" value="TetR_C_16"/>
    <property type="match status" value="1"/>
</dbReference>
<dbReference type="PANTHER" id="PTHR30055:SF234">
    <property type="entry name" value="HTH-TYPE TRANSCRIPTIONAL REGULATOR BETI"/>
    <property type="match status" value="1"/>
</dbReference>
<keyword evidence="2 4" id="KW-0238">DNA-binding</keyword>
<dbReference type="InterPro" id="IPR001647">
    <property type="entry name" value="HTH_TetR"/>
</dbReference>
<dbReference type="PANTHER" id="PTHR30055">
    <property type="entry name" value="HTH-TYPE TRANSCRIPTIONAL REGULATOR RUTR"/>
    <property type="match status" value="1"/>
</dbReference>
<dbReference type="Proteomes" id="UP000309133">
    <property type="component" value="Unassembled WGS sequence"/>
</dbReference>
<evidence type="ECO:0000256" key="4">
    <source>
        <dbReference type="PROSITE-ProRule" id="PRU00335"/>
    </source>
</evidence>
<dbReference type="Gene3D" id="1.10.357.10">
    <property type="entry name" value="Tetracycline Repressor, domain 2"/>
    <property type="match status" value="1"/>
</dbReference>
<dbReference type="RefSeq" id="WP_136425698.1">
    <property type="nucleotide sequence ID" value="NZ_SSSM01000001.1"/>
</dbReference>
<feature type="domain" description="HTH tetR-type" evidence="5">
    <location>
        <begin position="7"/>
        <end position="67"/>
    </location>
</feature>
<dbReference type="AlphaFoldDB" id="A0A4V3WTR4"/>
<gene>
    <name evidence="6" type="ORF">E6C64_00650</name>
</gene>
<reference evidence="6 7" key="1">
    <citation type="submission" date="2019-04" db="EMBL/GenBank/DDBJ databases">
        <authorList>
            <person name="Jiang L."/>
        </authorList>
    </citation>
    <scope>NUCLEOTIDE SEQUENCE [LARGE SCALE GENOMIC DNA]</scope>
    <source>
        <strain evidence="6 7">YIM 131853</strain>
    </source>
</reference>
<comment type="caution">
    <text evidence="6">The sequence shown here is derived from an EMBL/GenBank/DDBJ whole genome shotgun (WGS) entry which is preliminary data.</text>
</comment>
<dbReference type="InterPro" id="IPR041678">
    <property type="entry name" value="TetR_C_16"/>
</dbReference>
<dbReference type="PROSITE" id="PS50977">
    <property type="entry name" value="HTH_TETR_2"/>
    <property type="match status" value="1"/>
</dbReference>
<name>A0A4V3WTR4_9MICO</name>
<keyword evidence="3" id="KW-0804">Transcription</keyword>
<protein>
    <submittedName>
        <fullName evidence="6">TetR/AcrR family transcriptional regulator</fullName>
    </submittedName>
</protein>
<dbReference type="InterPro" id="IPR036271">
    <property type="entry name" value="Tet_transcr_reg_TetR-rel_C_sf"/>
</dbReference>
<dbReference type="GO" id="GO:0003700">
    <property type="term" value="F:DNA-binding transcription factor activity"/>
    <property type="evidence" value="ECO:0007669"/>
    <property type="project" value="TreeGrafter"/>
</dbReference>
<feature type="DNA-binding region" description="H-T-H motif" evidence="4">
    <location>
        <begin position="30"/>
        <end position="49"/>
    </location>
</feature>
<evidence type="ECO:0000313" key="6">
    <source>
        <dbReference type="EMBL" id="THG32917.1"/>
    </source>
</evidence>
<evidence type="ECO:0000256" key="3">
    <source>
        <dbReference type="ARBA" id="ARBA00023163"/>
    </source>
</evidence>
<evidence type="ECO:0000256" key="1">
    <source>
        <dbReference type="ARBA" id="ARBA00023015"/>
    </source>
</evidence>
<dbReference type="InterPro" id="IPR050109">
    <property type="entry name" value="HTH-type_TetR-like_transc_reg"/>
</dbReference>
<keyword evidence="7" id="KW-1185">Reference proteome</keyword>
<evidence type="ECO:0000256" key="2">
    <source>
        <dbReference type="ARBA" id="ARBA00023125"/>
    </source>
</evidence>